<dbReference type="InterPro" id="IPR011009">
    <property type="entry name" value="Kinase-like_dom_sf"/>
</dbReference>
<sequence length="305" mass="35086">MKDNERFDPTPLSLLPDAQFLAATPLSGGLTNRCWKLSLYHPSTQSSADYVWRPLTQSAYMFGVNRQHEYQLLQAIAESGIAPKPYSLLPPSSSMNEQVLIVEWLEGKQAVDDVSDTQLCQLQAQIHALPLPEHCLEVKQRLSFYWQHIPEQFKSIQLVAIHHYFQAQSLPQYFSDTCCHFDLGRYNIIVPSDHQSIAQGEQPRLTVIDWEYAAAGDPSLDLAMTIIANDLDLERAITDYCRARLQHDDTFVVNPEHWLEAVNAWQPWCEYLALLWYLVGYQVWGDEEYLYQANRLEQKLASLVN</sequence>
<dbReference type="Proteomes" id="UP000030675">
    <property type="component" value="Unassembled WGS sequence"/>
</dbReference>
<dbReference type="EMBL" id="DF196819">
    <property type="protein sequence ID" value="GAD30142.1"/>
    <property type="molecule type" value="Genomic_DNA"/>
</dbReference>
<dbReference type="Pfam" id="PF01636">
    <property type="entry name" value="APH"/>
    <property type="match status" value="1"/>
</dbReference>
<dbReference type="HOGENOM" id="CLU_055115_2_0_6"/>
<evidence type="ECO:0000259" key="1">
    <source>
        <dbReference type="Pfam" id="PF01636"/>
    </source>
</evidence>
<organism evidence="2 3">
    <name type="scientific">Photobacterium leiognathi lrivu.4.1</name>
    <dbReference type="NCBI Taxonomy" id="1248232"/>
    <lineage>
        <taxon>Bacteria</taxon>
        <taxon>Pseudomonadati</taxon>
        <taxon>Pseudomonadota</taxon>
        <taxon>Gammaproteobacteria</taxon>
        <taxon>Vibrionales</taxon>
        <taxon>Vibrionaceae</taxon>
        <taxon>Photobacterium</taxon>
    </lineage>
</organism>
<dbReference type="AlphaFoldDB" id="A0A0U1P699"/>
<accession>A0A0U1P699</accession>
<protein>
    <recommendedName>
        <fullName evidence="1">Aminoglycoside phosphotransferase domain-containing protein</fullName>
    </recommendedName>
</protein>
<dbReference type="PANTHER" id="PTHR21310:SF40">
    <property type="entry name" value="AMINOGLYCOSIDE PHOSPHOTRANSFERASE DOMAIN-CONTAINING PROTEIN-RELATED"/>
    <property type="match status" value="1"/>
</dbReference>
<dbReference type="Gene3D" id="3.30.200.20">
    <property type="entry name" value="Phosphorylase Kinase, domain 1"/>
    <property type="match status" value="1"/>
</dbReference>
<feature type="domain" description="Aminoglycoside phosphotransferase" evidence="1">
    <location>
        <begin position="67"/>
        <end position="245"/>
    </location>
</feature>
<evidence type="ECO:0000313" key="3">
    <source>
        <dbReference type="Proteomes" id="UP000030675"/>
    </source>
</evidence>
<dbReference type="SUPFAM" id="SSF56112">
    <property type="entry name" value="Protein kinase-like (PK-like)"/>
    <property type="match status" value="1"/>
</dbReference>
<name>A0A0U1P699_PHOLE</name>
<dbReference type="CDD" id="cd05151">
    <property type="entry name" value="ChoK-like"/>
    <property type="match status" value="1"/>
</dbReference>
<proteinExistence type="predicted"/>
<dbReference type="InterPro" id="IPR002575">
    <property type="entry name" value="Aminoglycoside_PTrfase"/>
</dbReference>
<reference evidence="3" key="1">
    <citation type="submission" date="2012-12" db="EMBL/GenBank/DDBJ databases">
        <title>Genome Sequence of Photobacterium leiognathi lrivu.4.1.</title>
        <authorList>
            <person name="Urbanczyk H."/>
            <person name="Ogura Y."/>
            <person name="Hayashi T."/>
            <person name="Dunlap P.V."/>
        </authorList>
    </citation>
    <scope>NUCLEOTIDE SEQUENCE [LARGE SCALE GENOMIC DNA]</scope>
    <source>
        <strain evidence="3">lrivu.4.1</strain>
    </source>
</reference>
<evidence type="ECO:0000313" key="2">
    <source>
        <dbReference type="EMBL" id="GAD30142.1"/>
    </source>
</evidence>
<dbReference type="PANTHER" id="PTHR21310">
    <property type="entry name" value="AMINOGLYCOSIDE PHOSPHOTRANSFERASE-RELATED-RELATED"/>
    <property type="match status" value="1"/>
</dbReference>
<dbReference type="InterPro" id="IPR051678">
    <property type="entry name" value="AGP_Transferase"/>
</dbReference>
<gene>
    <name evidence="2" type="ORF">PLEI_1797</name>
</gene>
<dbReference type="Gene3D" id="3.90.1200.10">
    <property type="match status" value="1"/>
</dbReference>
<dbReference type="RefSeq" id="WP_023932742.1">
    <property type="nucleotide sequence ID" value="NZ_DF196819.1"/>
</dbReference>
<dbReference type="eggNOG" id="COG0510">
    <property type="taxonomic scope" value="Bacteria"/>
</dbReference>